<dbReference type="SUPFAM" id="SSF52980">
    <property type="entry name" value="Restriction endonuclease-like"/>
    <property type="match status" value="1"/>
</dbReference>
<dbReference type="Pfam" id="PF00158">
    <property type="entry name" value="Sigma54_activat"/>
    <property type="match status" value="1"/>
</dbReference>
<evidence type="ECO:0000313" key="4">
    <source>
        <dbReference type="EMBL" id="SHJ65367.1"/>
    </source>
</evidence>
<dbReference type="InterPro" id="IPR003593">
    <property type="entry name" value="AAA+_ATPase"/>
</dbReference>
<dbReference type="AlphaFoldDB" id="A0A1M6L2E7"/>
<keyword evidence="2" id="KW-0067">ATP-binding</keyword>
<dbReference type="InterPro" id="IPR002078">
    <property type="entry name" value="Sigma_54_int"/>
</dbReference>
<dbReference type="InterPro" id="IPR027417">
    <property type="entry name" value="P-loop_NTPase"/>
</dbReference>
<evidence type="ECO:0000259" key="3">
    <source>
        <dbReference type="PROSITE" id="PS50045"/>
    </source>
</evidence>
<dbReference type="CDD" id="cd00009">
    <property type="entry name" value="AAA"/>
    <property type="match status" value="1"/>
</dbReference>
<evidence type="ECO:0000313" key="5">
    <source>
        <dbReference type="Proteomes" id="UP000184510"/>
    </source>
</evidence>
<dbReference type="NCBIfam" id="NF038308">
    <property type="entry name" value="RNA_repair_RtcR"/>
    <property type="match status" value="1"/>
</dbReference>
<dbReference type="RefSeq" id="WP_327289684.1">
    <property type="nucleotide sequence ID" value="NZ_FQYR01000004.1"/>
</dbReference>
<keyword evidence="1" id="KW-0547">Nucleotide-binding</keyword>
<gene>
    <name evidence="4" type="ORF">SAMN02745181_2273</name>
</gene>
<dbReference type="Pfam" id="PF25601">
    <property type="entry name" value="AAA_lid_14"/>
    <property type="match status" value="1"/>
</dbReference>
<keyword evidence="5" id="KW-1185">Reference proteome</keyword>
<dbReference type="InterPro" id="IPR017183">
    <property type="entry name" value="Sigma54_dep_tscrpt_act_RtcR"/>
</dbReference>
<evidence type="ECO:0000256" key="1">
    <source>
        <dbReference type="ARBA" id="ARBA00022741"/>
    </source>
</evidence>
<dbReference type="SUPFAM" id="SSF52540">
    <property type="entry name" value="P-loop containing nucleoside triphosphate hydrolases"/>
    <property type="match status" value="1"/>
</dbReference>
<dbReference type="PANTHER" id="PTHR32071">
    <property type="entry name" value="TRANSCRIPTIONAL REGULATORY PROTEIN"/>
    <property type="match status" value="1"/>
</dbReference>
<dbReference type="InParanoid" id="A0A1M6L2E7"/>
<accession>A0A1M6L2E7</accession>
<dbReference type="SMART" id="SM00382">
    <property type="entry name" value="AAA"/>
    <property type="match status" value="1"/>
</dbReference>
<dbReference type="InterPro" id="IPR058031">
    <property type="entry name" value="AAA_lid_NorR"/>
</dbReference>
<organism evidence="4 5">
    <name type="scientific">Rubritalea squalenifaciens DSM 18772</name>
    <dbReference type="NCBI Taxonomy" id="1123071"/>
    <lineage>
        <taxon>Bacteria</taxon>
        <taxon>Pseudomonadati</taxon>
        <taxon>Verrucomicrobiota</taxon>
        <taxon>Verrucomicrobiia</taxon>
        <taxon>Verrucomicrobiales</taxon>
        <taxon>Rubritaleaceae</taxon>
        <taxon>Rubritalea</taxon>
    </lineage>
</organism>
<dbReference type="Proteomes" id="UP000184510">
    <property type="component" value="Unassembled WGS sequence"/>
</dbReference>
<proteinExistence type="predicted"/>
<dbReference type="GO" id="GO:0005524">
    <property type="term" value="F:ATP binding"/>
    <property type="evidence" value="ECO:0007669"/>
    <property type="project" value="UniProtKB-KW"/>
</dbReference>
<evidence type="ECO:0000256" key="2">
    <source>
        <dbReference type="ARBA" id="ARBA00022840"/>
    </source>
</evidence>
<dbReference type="Gene3D" id="1.10.8.60">
    <property type="match status" value="1"/>
</dbReference>
<protein>
    <submittedName>
        <fullName evidence="4">Transcriptional regulatory protein RtcR</fullName>
    </submittedName>
</protein>
<dbReference type="PANTHER" id="PTHR32071:SF14">
    <property type="entry name" value="TRANSCRIPTIONAL REGULATORY PROTEIN RTCR"/>
    <property type="match status" value="1"/>
</dbReference>
<name>A0A1M6L2E7_9BACT</name>
<dbReference type="PROSITE" id="PS50045">
    <property type="entry name" value="SIGMA54_INTERACT_4"/>
    <property type="match status" value="1"/>
</dbReference>
<reference evidence="4 5" key="1">
    <citation type="submission" date="2016-11" db="EMBL/GenBank/DDBJ databases">
        <authorList>
            <person name="Jaros S."/>
            <person name="Januszkiewicz K."/>
            <person name="Wedrychowicz H."/>
        </authorList>
    </citation>
    <scope>NUCLEOTIDE SEQUENCE [LARGE SCALE GENOMIC DNA]</scope>
    <source>
        <strain evidence="4 5">DSM 18772</strain>
    </source>
</reference>
<dbReference type="PIRSF" id="PIRSF037354">
    <property type="entry name" value="Txn_actvtr_RtcR"/>
    <property type="match status" value="1"/>
</dbReference>
<dbReference type="InterPro" id="IPR009715">
    <property type="entry name" value="RtcR"/>
</dbReference>
<feature type="domain" description="Sigma-54 factor interaction" evidence="3">
    <location>
        <begin position="189"/>
        <end position="427"/>
    </location>
</feature>
<sequence>MPAVKKNIAISFLGTQLDHRKYSDRWTKWRPNVALCQQHDLVIDELILIHDNHSKKLAKLVTEDIAQISPETTVIPEVINLHDPWDFEEVFGSLHSFAGRHHFDTEKQNLLIHMTTGTHVAQICLFLLAESRHLPGKLIQTSPPNRRSTHDMPQGTYQIIDLDLSKYDKLATRFAEEQAEARDFLKSGIDTKNQAFNYLIDQIELVALRSDAPILLTGPTGAGKSHLASRIFELRQQRGGLSGNFVEVNCATLRGDMAMSTLFGHKKGSFTGAASDRPGLLREAHKGLLFLDEIGELGPDEQAVLLRAIEEGKWLPVGSDTPVKSSFQLIAGTNRDLRTDVAEGRFREDLLARINLWTFQLPGLAERREDIAPNLDYELRRHREKTGNTITFNKEAQQTFLDFAKSPKSSWRGNFRDLNAAVTRMATLAPRGRIRTEEVEQECERLEQSWLRPGSEDDHLAKLSDYLPTDAIAEIDPFDRPQLAYVIETCRQCKSLSEAGRKLFSVSREKRKSTNDGDRIRKYLAKFDLSFDQLSQ</sequence>
<dbReference type="EMBL" id="FQYR01000004">
    <property type="protein sequence ID" value="SHJ65367.1"/>
    <property type="molecule type" value="Genomic_DNA"/>
</dbReference>
<dbReference type="Gene3D" id="3.40.50.300">
    <property type="entry name" value="P-loop containing nucleotide triphosphate hydrolases"/>
    <property type="match status" value="1"/>
</dbReference>
<dbReference type="STRING" id="1123071.SAMN02745181_2273"/>
<dbReference type="InterPro" id="IPR011335">
    <property type="entry name" value="Restrct_endonuc-II-like"/>
</dbReference>
<dbReference type="GO" id="GO:0003700">
    <property type="term" value="F:DNA-binding transcription factor activity"/>
    <property type="evidence" value="ECO:0007669"/>
    <property type="project" value="InterPro"/>
</dbReference>
<dbReference type="Pfam" id="PF06956">
    <property type="entry name" value="RtcR"/>
    <property type="match status" value="1"/>
</dbReference>
<dbReference type="FunCoup" id="A0A1M6L2E7">
    <property type="interactions" value="5"/>
</dbReference>